<keyword evidence="3" id="KW-1185">Reference proteome</keyword>
<comment type="caution">
    <text evidence="2">The sequence shown here is derived from an EMBL/GenBank/DDBJ whole genome shotgun (WGS) entry which is preliminary data.</text>
</comment>
<feature type="region of interest" description="Disordered" evidence="1">
    <location>
        <begin position="26"/>
        <end position="54"/>
    </location>
</feature>
<name>A0AA38GVT0_TAXCH</name>
<gene>
    <name evidence="2" type="ORF">KI387_001895</name>
</gene>
<evidence type="ECO:0000313" key="2">
    <source>
        <dbReference type="EMBL" id="KAH9329787.1"/>
    </source>
</evidence>
<dbReference type="AlphaFoldDB" id="A0AA38GVT0"/>
<evidence type="ECO:0000256" key="1">
    <source>
        <dbReference type="SAM" id="MobiDB-lite"/>
    </source>
</evidence>
<dbReference type="EMBL" id="JAHRHJ020000001">
    <property type="protein sequence ID" value="KAH9329787.1"/>
    <property type="molecule type" value="Genomic_DNA"/>
</dbReference>
<dbReference type="Proteomes" id="UP000824469">
    <property type="component" value="Unassembled WGS sequence"/>
</dbReference>
<reference evidence="2 3" key="1">
    <citation type="journal article" date="2021" name="Nat. Plants">
        <title>The Taxus genome provides insights into paclitaxel biosynthesis.</title>
        <authorList>
            <person name="Xiong X."/>
            <person name="Gou J."/>
            <person name="Liao Q."/>
            <person name="Li Y."/>
            <person name="Zhou Q."/>
            <person name="Bi G."/>
            <person name="Li C."/>
            <person name="Du R."/>
            <person name="Wang X."/>
            <person name="Sun T."/>
            <person name="Guo L."/>
            <person name="Liang H."/>
            <person name="Lu P."/>
            <person name="Wu Y."/>
            <person name="Zhang Z."/>
            <person name="Ro D.K."/>
            <person name="Shang Y."/>
            <person name="Huang S."/>
            <person name="Yan J."/>
        </authorList>
    </citation>
    <scope>NUCLEOTIDE SEQUENCE [LARGE SCALE GENOMIC DNA]</scope>
    <source>
        <strain evidence="2">Ta-2019</strain>
    </source>
</reference>
<accession>A0AA38GVT0</accession>
<feature type="non-terminal residue" evidence="2">
    <location>
        <position position="54"/>
    </location>
</feature>
<organism evidence="2 3">
    <name type="scientific">Taxus chinensis</name>
    <name type="common">Chinese yew</name>
    <name type="synonym">Taxus wallichiana var. chinensis</name>
    <dbReference type="NCBI Taxonomy" id="29808"/>
    <lineage>
        <taxon>Eukaryota</taxon>
        <taxon>Viridiplantae</taxon>
        <taxon>Streptophyta</taxon>
        <taxon>Embryophyta</taxon>
        <taxon>Tracheophyta</taxon>
        <taxon>Spermatophyta</taxon>
        <taxon>Pinopsida</taxon>
        <taxon>Pinidae</taxon>
        <taxon>Conifers II</taxon>
        <taxon>Cupressales</taxon>
        <taxon>Taxaceae</taxon>
        <taxon>Taxus</taxon>
    </lineage>
</organism>
<feature type="non-terminal residue" evidence="2">
    <location>
        <position position="1"/>
    </location>
</feature>
<sequence>RFGFSHPTHPSVPLGTVLKFPVLAEPTGSRTRGPDVPFAFGPSGKNFPDSPDSA</sequence>
<protein>
    <submittedName>
        <fullName evidence="2">Uncharacterized protein</fullName>
    </submittedName>
</protein>
<proteinExistence type="predicted"/>
<evidence type="ECO:0000313" key="3">
    <source>
        <dbReference type="Proteomes" id="UP000824469"/>
    </source>
</evidence>